<dbReference type="PANTHER" id="PTHR30349:SF64">
    <property type="entry name" value="PROPHAGE INTEGRASE INTD-RELATED"/>
    <property type="match status" value="1"/>
</dbReference>
<dbReference type="PROSITE" id="PS51898">
    <property type="entry name" value="TYR_RECOMBINASE"/>
    <property type="match status" value="1"/>
</dbReference>
<evidence type="ECO:0000256" key="1">
    <source>
        <dbReference type="ARBA" id="ARBA00008857"/>
    </source>
</evidence>
<evidence type="ECO:0000313" key="6">
    <source>
        <dbReference type="EMBL" id="EGD24697.1"/>
    </source>
</evidence>
<dbReference type="InterPro" id="IPR013762">
    <property type="entry name" value="Integrase-like_cat_sf"/>
</dbReference>
<evidence type="ECO:0000256" key="4">
    <source>
        <dbReference type="SAM" id="MobiDB-lite"/>
    </source>
</evidence>
<dbReference type="GO" id="GO:0003677">
    <property type="term" value="F:DNA binding"/>
    <property type="evidence" value="ECO:0007669"/>
    <property type="project" value="UniProtKB-KW"/>
</dbReference>
<evidence type="ECO:0000256" key="3">
    <source>
        <dbReference type="ARBA" id="ARBA00023172"/>
    </source>
</evidence>
<dbReference type="InterPro" id="IPR011010">
    <property type="entry name" value="DNA_brk_join_enz"/>
</dbReference>
<dbReference type="HOGENOM" id="CLU_027562_17_5_11"/>
<dbReference type="GO" id="GO:0015074">
    <property type="term" value="P:DNA integration"/>
    <property type="evidence" value="ECO:0007669"/>
    <property type="project" value="InterPro"/>
</dbReference>
<dbReference type="RefSeq" id="WP_005513072.1">
    <property type="nucleotide sequence ID" value="NZ_CM001149.1"/>
</dbReference>
<proteinExistence type="inferred from homology"/>
<keyword evidence="3" id="KW-0233">DNA recombination</keyword>
<dbReference type="Gene3D" id="1.10.150.130">
    <property type="match status" value="1"/>
</dbReference>
<dbReference type="Pfam" id="PF00589">
    <property type="entry name" value="Phage_integrase"/>
    <property type="match status" value="1"/>
</dbReference>
<accession>E9T0B4</accession>
<evidence type="ECO:0000313" key="7">
    <source>
        <dbReference type="Proteomes" id="UP000004245"/>
    </source>
</evidence>
<dbReference type="GO" id="GO:0006310">
    <property type="term" value="P:DNA recombination"/>
    <property type="evidence" value="ECO:0007669"/>
    <property type="project" value="UniProtKB-KW"/>
</dbReference>
<organism evidence="6 7">
    <name type="scientific">Prescottella equi ATCC 33707</name>
    <dbReference type="NCBI Taxonomy" id="525370"/>
    <lineage>
        <taxon>Bacteria</taxon>
        <taxon>Bacillati</taxon>
        <taxon>Actinomycetota</taxon>
        <taxon>Actinomycetes</taxon>
        <taxon>Mycobacteriales</taxon>
        <taxon>Nocardiaceae</taxon>
        <taxon>Prescottella</taxon>
    </lineage>
</organism>
<dbReference type="AlphaFoldDB" id="E9T0B4"/>
<dbReference type="Proteomes" id="UP000004245">
    <property type="component" value="Unassembled WGS sequence"/>
</dbReference>
<dbReference type="SUPFAM" id="SSF56349">
    <property type="entry name" value="DNA breaking-rejoining enzymes"/>
    <property type="match status" value="1"/>
</dbReference>
<dbReference type="InterPro" id="IPR002104">
    <property type="entry name" value="Integrase_catalytic"/>
</dbReference>
<keyword evidence="2" id="KW-0238">DNA-binding</keyword>
<dbReference type="Gene3D" id="1.10.443.10">
    <property type="entry name" value="Intergrase catalytic core"/>
    <property type="match status" value="1"/>
</dbReference>
<protein>
    <submittedName>
        <fullName evidence="6">Site-specific recombinase, phage integrase family</fullName>
    </submittedName>
</protein>
<feature type="domain" description="Tyr recombinase" evidence="5">
    <location>
        <begin position="193"/>
        <end position="375"/>
    </location>
</feature>
<evidence type="ECO:0000256" key="2">
    <source>
        <dbReference type="ARBA" id="ARBA00023125"/>
    </source>
</evidence>
<reference evidence="6" key="1">
    <citation type="submission" date="2011-01" db="EMBL/GenBank/DDBJ databases">
        <authorList>
            <person name="Muzny D."/>
            <person name="Qin X."/>
            <person name="Buhay C."/>
            <person name="Dugan-Rocha S."/>
            <person name="Ding Y."/>
            <person name="Chen G."/>
            <person name="Hawes A."/>
            <person name="Holder M."/>
            <person name="Jhangiani S."/>
            <person name="Johnson A."/>
            <person name="Khan Z."/>
            <person name="Li Z."/>
            <person name="Liu W."/>
            <person name="Liu X."/>
            <person name="Perez L."/>
            <person name="Shen H."/>
            <person name="Wang Q."/>
            <person name="Watt J."/>
            <person name="Xi L."/>
            <person name="Xin Y."/>
            <person name="Zhou J."/>
            <person name="Deng J."/>
            <person name="Jiang H."/>
            <person name="Liu Y."/>
            <person name="Qu J."/>
            <person name="Song X.-Z."/>
            <person name="Zhang L."/>
            <person name="Villasana D."/>
            <person name="Johnson A."/>
            <person name="Liu J."/>
            <person name="Liyanage D."/>
            <person name="Lorensuhewa L."/>
            <person name="Robinson T."/>
            <person name="Song A."/>
            <person name="Song B.-B."/>
            <person name="Dinh H."/>
            <person name="Thornton R."/>
            <person name="Coyle M."/>
            <person name="Francisco L."/>
            <person name="Jackson L."/>
            <person name="Javaid M."/>
            <person name="Korchina V."/>
            <person name="Kovar C."/>
            <person name="Mata R."/>
            <person name="Mathew T."/>
            <person name="Ngo R."/>
            <person name="Nguyen L."/>
            <person name="Nguyen N."/>
            <person name="Okwuonu G."/>
            <person name="Ongeri F."/>
            <person name="Pham C."/>
            <person name="Simmons D."/>
            <person name="Wilczek-Boney K."/>
            <person name="Hale W."/>
            <person name="Jakkamsetti A."/>
            <person name="Pham P."/>
            <person name="Ruth R."/>
            <person name="San Lucas F."/>
            <person name="Warren J."/>
            <person name="Zhang J."/>
            <person name="Zhao Z."/>
            <person name="Zhou C."/>
            <person name="Zhu D."/>
            <person name="Lee S."/>
            <person name="Bess C."/>
            <person name="Blankenburg K."/>
            <person name="Forbes L."/>
            <person name="Fu Q."/>
            <person name="Gubbala S."/>
            <person name="Hirani K."/>
            <person name="Jayaseelan J.C."/>
            <person name="Lara F."/>
            <person name="Munidasa M."/>
            <person name="Palculict T."/>
            <person name="Patil S."/>
            <person name="Pu L.-L."/>
            <person name="Saada N."/>
            <person name="Tang L."/>
            <person name="Weissenberger G."/>
            <person name="Zhu Y."/>
            <person name="Hemphill L."/>
            <person name="Shang Y."/>
            <person name="Youmans B."/>
            <person name="Ayvaz T."/>
            <person name="Ross M."/>
            <person name="Santibanez J."/>
            <person name="Aqrawi P."/>
            <person name="Gross S."/>
            <person name="Joshi V."/>
            <person name="Fowler G."/>
            <person name="Nazareth L."/>
            <person name="Reid J."/>
            <person name="Worley K."/>
            <person name="Petrosino J."/>
            <person name="Highlander S."/>
            <person name="Gibbs R."/>
        </authorList>
    </citation>
    <scope>NUCLEOTIDE SEQUENCE [LARGE SCALE GENOMIC DNA]</scope>
    <source>
        <strain evidence="6">ATCC 33707</strain>
    </source>
</reference>
<dbReference type="InterPro" id="IPR050090">
    <property type="entry name" value="Tyrosine_recombinase_XerCD"/>
</dbReference>
<name>E9T0B4_RHOHA</name>
<dbReference type="EMBL" id="ADNW02000008">
    <property type="protein sequence ID" value="EGD24697.1"/>
    <property type="molecule type" value="Genomic_DNA"/>
</dbReference>
<comment type="similarity">
    <text evidence="1">Belongs to the 'phage' integrase family.</text>
</comment>
<dbReference type="CDD" id="cd01189">
    <property type="entry name" value="INT_ICEBs1_C_like"/>
    <property type="match status" value="1"/>
</dbReference>
<keyword evidence="7" id="KW-1185">Reference proteome</keyword>
<dbReference type="InterPro" id="IPR010998">
    <property type="entry name" value="Integrase_recombinase_N"/>
</dbReference>
<gene>
    <name evidence="6" type="ORF">HMPREF0724_11815</name>
</gene>
<feature type="region of interest" description="Disordered" evidence="4">
    <location>
        <begin position="384"/>
        <end position="405"/>
    </location>
</feature>
<dbReference type="PANTHER" id="PTHR30349">
    <property type="entry name" value="PHAGE INTEGRASE-RELATED"/>
    <property type="match status" value="1"/>
</dbReference>
<comment type="caution">
    <text evidence="6">The sequence shown here is derived from an EMBL/GenBank/DDBJ whole genome shotgun (WGS) entry which is preliminary data.</text>
</comment>
<sequence>MAQVYDRWTKKIPDGHDDDGNVKYKKVRTERWGQGKRWLARWEENGRRVSKAFDGKDAADTFIARTVTEQADGTYIAKANREVTVAEVWPTWWSTKAAKSKSLRDGYQAAWKHIEPRWGDVACAEISRHAVAAWLPTITGRYTDEEGNSLPLGESSLRKVMIVLHGVLETAVEERIILSNPVKMKDAPRQRETTRRYLSVVEVDRLREAMPHTSAQLVVDVLVHTGVRPGEAFGFQVGDLDPIRGRCRVSRDVDAKGGADDTKTGRHRDVPVGGDLLLDLENEAEGCDRGEWLLRMPDGRGWTLPRWRPIWEKAIEKAGLDDLDTYELRHTAASLAIHSGANVKTVQRMLGHRSAAMTLDIYGHLWDEELDALPKRMSEHMKAERERFEQRRLRAARHQADTKTA</sequence>
<evidence type="ECO:0000259" key="5">
    <source>
        <dbReference type="PROSITE" id="PS51898"/>
    </source>
</evidence>